<keyword evidence="3" id="KW-0998">Cell outer membrane</keyword>
<evidence type="ECO:0000256" key="1">
    <source>
        <dbReference type="ARBA" id="ARBA00004442"/>
    </source>
</evidence>
<comment type="subcellular location">
    <subcellularLocation>
        <location evidence="1 4">Cell outer membrane</location>
    </subcellularLocation>
</comment>
<evidence type="ECO:0000256" key="2">
    <source>
        <dbReference type="ARBA" id="ARBA00023136"/>
    </source>
</evidence>
<protein>
    <submittedName>
        <fullName evidence="8">TonB-dependent receptor plug domain-containing protein</fullName>
    </submittedName>
</protein>
<dbReference type="Pfam" id="PF07715">
    <property type="entry name" value="Plug"/>
    <property type="match status" value="1"/>
</dbReference>
<dbReference type="SUPFAM" id="SSF56935">
    <property type="entry name" value="Porins"/>
    <property type="match status" value="1"/>
</dbReference>
<dbReference type="SUPFAM" id="SSF49464">
    <property type="entry name" value="Carboxypeptidase regulatory domain-like"/>
    <property type="match status" value="1"/>
</dbReference>
<evidence type="ECO:0000256" key="3">
    <source>
        <dbReference type="ARBA" id="ARBA00023237"/>
    </source>
</evidence>
<dbReference type="InterPro" id="IPR012910">
    <property type="entry name" value="Plug_dom"/>
</dbReference>
<dbReference type="Pfam" id="PF13715">
    <property type="entry name" value="CarbopepD_reg_2"/>
    <property type="match status" value="1"/>
</dbReference>
<dbReference type="PANTHER" id="PTHR40980">
    <property type="entry name" value="PLUG DOMAIN-CONTAINING PROTEIN"/>
    <property type="match status" value="1"/>
</dbReference>
<dbReference type="PANTHER" id="PTHR40980:SF5">
    <property type="entry name" value="TONB-DEPENDENT RECEPTOR"/>
    <property type="match status" value="1"/>
</dbReference>
<evidence type="ECO:0000313" key="9">
    <source>
        <dbReference type="Proteomes" id="UP000326570"/>
    </source>
</evidence>
<evidence type="ECO:0000256" key="4">
    <source>
        <dbReference type="RuleBase" id="RU003357"/>
    </source>
</evidence>
<dbReference type="AlphaFoldDB" id="A0A5N1INC4"/>
<comment type="caution">
    <text evidence="8">The sequence shown here is derived from an EMBL/GenBank/DDBJ whole genome shotgun (WGS) entry which is preliminary data.</text>
</comment>
<dbReference type="InterPro" id="IPR000531">
    <property type="entry name" value="Beta-barrel_TonB"/>
</dbReference>
<feature type="chain" id="PRO_5024916780" evidence="5">
    <location>
        <begin position="21"/>
        <end position="935"/>
    </location>
</feature>
<feature type="domain" description="TonB-dependent receptor-like beta-barrel" evidence="6">
    <location>
        <begin position="445"/>
        <end position="893"/>
    </location>
</feature>
<keyword evidence="4" id="KW-0798">TonB box</keyword>
<name>A0A5N1INC4_9BACT</name>
<gene>
    <name evidence="8" type="ORF">F0P94_15240</name>
</gene>
<keyword evidence="2 4" id="KW-0472">Membrane</keyword>
<dbReference type="Gene3D" id="2.40.170.20">
    <property type="entry name" value="TonB-dependent receptor, beta-barrel domain"/>
    <property type="match status" value="1"/>
</dbReference>
<evidence type="ECO:0000256" key="5">
    <source>
        <dbReference type="SAM" id="SignalP"/>
    </source>
</evidence>
<comment type="similarity">
    <text evidence="4">Belongs to the TonB-dependent receptor family.</text>
</comment>
<sequence length="935" mass="105845">MKANLLLILACIGISLQGFAQGTGTLAGKVTDKNTQEPVIGAVVFITGSNRGTTTDLDGNYSLKLQEGIYKIAVTYISYKQKTFENIRIEPGKTTTLNIGIEEDNKHLNAVTIVGTRQTNTEMSLISELKESEIVVSGVSGEQIAKSLDRDAAETVKRIPGVTVMNNKYIYIRGLSERYNTVMLNDALTPSTEVDAKAFSFDILPTSVIDRIMIYKGGSPELPGDFGGGVIKVYTKNFADENTTTLNLSGGYRSGTTFKDFSSYQGSNTDFLGFDNGYRALPNSFPTKLTSRTSPEMVEKLGRDLPNSWGTNLNSAAPDLRMSLGLTRAMRIGEVKISNISALSYSNTRQHISVQRNRYLDYQPGQPLESEFSYVDEQYNQNVRLGLIHNWGIRLNNNHKIEFRNLFNQLGSSEVIERNGVQEIQDNDIRSTALRYESRGIYSGQLQGTHNLNDDQTELTWTTGYSRTNRNEPDFRRARYQRTTGTNDPFMLYVPYNPDPQQTGRFYSELKENTYMAGGQVEQILGEKDTAETDNSHKIKVRAGFYAEHKNRDFDARWMSYTRSTNFDESIRSLPLGQVFQPQNINNTTGFILEEATKPTDHYSASSDILAAYVGTYIPFTSRFNLSGGLRVEYNRLQLDTRKSEKDIVKVDNPTTSFLPSLNFTYNLTERTMLRFNNSISVNRPEFRELAPFSYFDFQQYSEIRGNENLQSATIYNTDLRYEFYPNPTEAISFGVFYKYFQNPIESTIEPSSENPSYTFSNAIYSQNYGVETEIRKSLLDLFENKHLQNISLVLNASLIKSEVKLNAADAEVQEGSRPMMGQSPYIVNAGAYYQNEEKEFEVSLLYNVIGKRIYLVGNFQNPTIYEMPRHAIDLTISKKINNRFEVKGGIQDLLNQKVRMVQDTDMNGKINDIDSNIASYRRGAYTSLGLTYRF</sequence>
<evidence type="ECO:0000259" key="6">
    <source>
        <dbReference type="Pfam" id="PF00593"/>
    </source>
</evidence>
<dbReference type="GO" id="GO:0009279">
    <property type="term" value="C:cell outer membrane"/>
    <property type="evidence" value="ECO:0007669"/>
    <property type="project" value="UniProtKB-SubCell"/>
</dbReference>
<proteinExistence type="inferred from homology"/>
<keyword evidence="5" id="KW-0732">Signal</keyword>
<reference evidence="8 9" key="1">
    <citation type="submission" date="2019-09" db="EMBL/GenBank/DDBJ databases">
        <title>Genome sequence of Adhaeribacter sp. M2.</title>
        <authorList>
            <person name="Srinivasan S."/>
        </authorList>
    </citation>
    <scope>NUCLEOTIDE SEQUENCE [LARGE SCALE GENOMIC DNA]</scope>
    <source>
        <strain evidence="8 9">M2</strain>
    </source>
</reference>
<dbReference type="InterPro" id="IPR008969">
    <property type="entry name" value="CarboxyPept-like_regulatory"/>
</dbReference>
<dbReference type="Gene3D" id="2.60.40.1120">
    <property type="entry name" value="Carboxypeptidase-like, regulatory domain"/>
    <property type="match status" value="1"/>
</dbReference>
<accession>A0A5N1INC4</accession>
<evidence type="ECO:0000313" key="8">
    <source>
        <dbReference type="EMBL" id="KAA9331238.1"/>
    </source>
</evidence>
<dbReference type="InterPro" id="IPR036942">
    <property type="entry name" value="Beta-barrel_TonB_sf"/>
</dbReference>
<dbReference type="RefSeq" id="WP_150904761.1">
    <property type="nucleotide sequence ID" value="NZ_VTWT01000008.1"/>
</dbReference>
<feature type="domain" description="TonB-dependent receptor plug" evidence="7">
    <location>
        <begin position="130"/>
        <end position="225"/>
    </location>
</feature>
<keyword evidence="8" id="KW-0675">Receptor</keyword>
<evidence type="ECO:0000259" key="7">
    <source>
        <dbReference type="Pfam" id="PF07715"/>
    </source>
</evidence>
<dbReference type="EMBL" id="VTWT01000008">
    <property type="protein sequence ID" value="KAA9331238.1"/>
    <property type="molecule type" value="Genomic_DNA"/>
</dbReference>
<keyword evidence="9" id="KW-1185">Reference proteome</keyword>
<organism evidence="8 9">
    <name type="scientific">Adhaeribacter soli</name>
    <dbReference type="NCBI Taxonomy" id="2607655"/>
    <lineage>
        <taxon>Bacteria</taxon>
        <taxon>Pseudomonadati</taxon>
        <taxon>Bacteroidota</taxon>
        <taxon>Cytophagia</taxon>
        <taxon>Cytophagales</taxon>
        <taxon>Hymenobacteraceae</taxon>
        <taxon>Adhaeribacter</taxon>
    </lineage>
</organism>
<feature type="signal peptide" evidence="5">
    <location>
        <begin position="1"/>
        <end position="20"/>
    </location>
</feature>
<dbReference type="InterPro" id="IPR037066">
    <property type="entry name" value="Plug_dom_sf"/>
</dbReference>
<dbReference type="Proteomes" id="UP000326570">
    <property type="component" value="Unassembled WGS sequence"/>
</dbReference>
<dbReference type="Pfam" id="PF00593">
    <property type="entry name" value="TonB_dep_Rec_b-barrel"/>
    <property type="match status" value="1"/>
</dbReference>
<dbReference type="Gene3D" id="2.170.130.10">
    <property type="entry name" value="TonB-dependent receptor, plug domain"/>
    <property type="match status" value="1"/>
</dbReference>